<gene>
    <name evidence="1" type="ORF">GIB67_014564</name>
</gene>
<organism evidence="1 2">
    <name type="scientific">Kingdonia uniflora</name>
    <dbReference type="NCBI Taxonomy" id="39325"/>
    <lineage>
        <taxon>Eukaryota</taxon>
        <taxon>Viridiplantae</taxon>
        <taxon>Streptophyta</taxon>
        <taxon>Embryophyta</taxon>
        <taxon>Tracheophyta</taxon>
        <taxon>Spermatophyta</taxon>
        <taxon>Magnoliopsida</taxon>
        <taxon>Ranunculales</taxon>
        <taxon>Circaeasteraceae</taxon>
        <taxon>Kingdonia</taxon>
    </lineage>
</organism>
<protein>
    <submittedName>
        <fullName evidence="1">Uncharacterized protein</fullName>
    </submittedName>
</protein>
<dbReference type="Proteomes" id="UP000541444">
    <property type="component" value="Unassembled WGS sequence"/>
</dbReference>
<dbReference type="AlphaFoldDB" id="A0A7J7LB20"/>
<reference evidence="1 2" key="1">
    <citation type="journal article" date="2020" name="IScience">
        <title>Genome Sequencing of the Endangered Kingdonia uniflora (Circaeasteraceae, Ranunculales) Reveals Potential Mechanisms of Evolutionary Specialization.</title>
        <authorList>
            <person name="Sun Y."/>
            <person name="Deng T."/>
            <person name="Zhang A."/>
            <person name="Moore M.J."/>
            <person name="Landis J.B."/>
            <person name="Lin N."/>
            <person name="Zhang H."/>
            <person name="Zhang X."/>
            <person name="Huang J."/>
            <person name="Zhang X."/>
            <person name="Sun H."/>
            <person name="Wang H."/>
        </authorList>
    </citation>
    <scope>NUCLEOTIDE SEQUENCE [LARGE SCALE GENOMIC DNA]</scope>
    <source>
        <strain evidence="1">TB1705</strain>
        <tissue evidence="1">Leaf</tissue>
    </source>
</reference>
<sequence length="53" mass="5920">ISINVNHTRGEPVLFNNIIKVLEVEVLEAIQSYSGRARLHIQTQRSSSALDTT</sequence>
<name>A0A7J7LB20_9MAGN</name>
<dbReference type="EMBL" id="JACGCM010002447">
    <property type="protein sequence ID" value="KAF6139749.1"/>
    <property type="molecule type" value="Genomic_DNA"/>
</dbReference>
<comment type="caution">
    <text evidence="1">The sequence shown here is derived from an EMBL/GenBank/DDBJ whole genome shotgun (WGS) entry which is preliminary data.</text>
</comment>
<evidence type="ECO:0000313" key="1">
    <source>
        <dbReference type="EMBL" id="KAF6139749.1"/>
    </source>
</evidence>
<feature type="non-terminal residue" evidence="1">
    <location>
        <position position="53"/>
    </location>
</feature>
<proteinExistence type="predicted"/>
<evidence type="ECO:0000313" key="2">
    <source>
        <dbReference type="Proteomes" id="UP000541444"/>
    </source>
</evidence>
<feature type="non-terminal residue" evidence="1">
    <location>
        <position position="1"/>
    </location>
</feature>
<accession>A0A7J7LB20</accession>
<keyword evidence="2" id="KW-1185">Reference proteome</keyword>